<organism evidence="7 8">
    <name type="scientific">Lacimicrobium alkaliphilum</name>
    <dbReference type="NCBI Taxonomy" id="1526571"/>
    <lineage>
        <taxon>Bacteria</taxon>
        <taxon>Pseudomonadati</taxon>
        <taxon>Pseudomonadota</taxon>
        <taxon>Gammaproteobacteria</taxon>
        <taxon>Alteromonadales</taxon>
        <taxon>Alteromonadaceae</taxon>
        <taxon>Lacimicrobium</taxon>
    </lineage>
</organism>
<evidence type="ECO:0000313" key="8">
    <source>
        <dbReference type="Proteomes" id="UP000614272"/>
    </source>
</evidence>
<dbReference type="RefSeq" id="WP_099032980.1">
    <property type="nucleotide sequence ID" value="NZ_BMGJ01000002.1"/>
</dbReference>
<feature type="transmembrane region" description="Helical" evidence="6">
    <location>
        <begin position="51"/>
        <end position="72"/>
    </location>
</feature>
<feature type="transmembrane region" description="Helical" evidence="6">
    <location>
        <begin position="93"/>
        <end position="117"/>
    </location>
</feature>
<evidence type="ECO:0000256" key="4">
    <source>
        <dbReference type="ARBA" id="ARBA00022989"/>
    </source>
</evidence>
<protein>
    <submittedName>
        <fullName evidence="7">Phosphatidylglycerol lysyltransferase</fullName>
    </submittedName>
</protein>
<comment type="subcellular location">
    <subcellularLocation>
        <location evidence="1">Cell membrane</location>
        <topology evidence="1">Multi-pass membrane protein</topology>
    </subcellularLocation>
</comment>
<feature type="transmembrane region" description="Helical" evidence="6">
    <location>
        <begin position="328"/>
        <end position="345"/>
    </location>
</feature>
<proteinExistence type="predicted"/>
<comment type="caution">
    <text evidence="7">The sequence shown here is derived from an EMBL/GenBank/DDBJ whole genome shotgun (WGS) entry which is preliminary data.</text>
</comment>
<keyword evidence="8" id="KW-1185">Reference proteome</keyword>
<feature type="transmembrane region" description="Helical" evidence="6">
    <location>
        <begin position="242"/>
        <end position="265"/>
    </location>
</feature>
<evidence type="ECO:0000313" key="7">
    <source>
        <dbReference type="EMBL" id="GGD55021.1"/>
    </source>
</evidence>
<keyword evidence="3 6" id="KW-0812">Transmembrane</keyword>
<feature type="transmembrane region" description="Helical" evidence="6">
    <location>
        <begin position="17"/>
        <end position="39"/>
    </location>
</feature>
<gene>
    <name evidence="7" type="primary">mprF</name>
    <name evidence="7" type="ORF">GCM10011357_08440</name>
</gene>
<sequence length="350" mass="39490">MTDSVPESPLRRHTVRWIYSAVLFVGLSIGVPLLIFYKVDAQSISINPMLYSWPVMLSVFVLILIYFTSDALRLSYILKASGHQLKWRHRIKITFINMLFSNITPLATGGGFAQIWYLRRLNIPVGTATAATTVRTFIAMALIFLPIPLLVMNLPFFDNNAVMTGAGWLLSIVALTYIACFLIMLFRLRWLLNVIDRIAGVLIKIRLVSAQSANRRKRQVLRETVRFSHSLEHCYLRNRRDIILSVFFTAVFLLSLFSFPCLLLWGSGYDAGYLATTGLVAIQTSLMYFAPSPGGAGFAEGLFGLFFTDLLSTSELVGIILIWRFLTIYLGMLIGIPVILHELFCKKAKE</sequence>
<keyword evidence="4 6" id="KW-1133">Transmembrane helix</keyword>
<feature type="transmembrane region" description="Helical" evidence="6">
    <location>
        <begin position="137"/>
        <end position="154"/>
    </location>
</feature>
<keyword evidence="2" id="KW-1003">Cell membrane</keyword>
<accession>A0ABQ1R2I8</accession>
<reference evidence="8" key="1">
    <citation type="journal article" date="2019" name="Int. J. Syst. Evol. Microbiol.">
        <title>The Global Catalogue of Microorganisms (GCM) 10K type strain sequencing project: providing services to taxonomists for standard genome sequencing and annotation.</title>
        <authorList>
            <consortium name="The Broad Institute Genomics Platform"/>
            <consortium name="The Broad Institute Genome Sequencing Center for Infectious Disease"/>
            <person name="Wu L."/>
            <person name="Ma J."/>
        </authorList>
    </citation>
    <scope>NUCLEOTIDE SEQUENCE [LARGE SCALE GENOMIC DNA]</scope>
    <source>
        <strain evidence="8">CGMCC 1.12923</strain>
    </source>
</reference>
<dbReference type="InterPro" id="IPR022791">
    <property type="entry name" value="L-PG_synthase/AglD"/>
</dbReference>
<evidence type="ECO:0000256" key="1">
    <source>
        <dbReference type="ARBA" id="ARBA00004651"/>
    </source>
</evidence>
<keyword evidence="5 6" id="KW-0472">Membrane</keyword>
<dbReference type="PANTHER" id="PTHR37693">
    <property type="entry name" value="PHOSPHATIDYLGLYCEROL LYSYLTRANSFERASE"/>
    <property type="match status" value="1"/>
</dbReference>
<evidence type="ECO:0000256" key="3">
    <source>
        <dbReference type="ARBA" id="ARBA00022692"/>
    </source>
</evidence>
<evidence type="ECO:0000256" key="6">
    <source>
        <dbReference type="SAM" id="Phobius"/>
    </source>
</evidence>
<name>A0ABQ1R2I8_9ALTE</name>
<dbReference type="PANTHER" id="PTHR37693:SF1">
    <property type="entry name" value="INTEGRAL MEMBRANE PROTEIN"/>
    <property type="match status" value="1"/>
</dbReference>
<dbReference type="Proteomes" id="UP000614272">
    <property type="component" value="Unassembled WGS sequence"/>
</dbReference>
<dbReference type="Pfam" id="PF03706">
    <property type="entry name" value="LPG_synthase_TM"/>
    <property type="match status" value="1"/>
</dbReference>
<evidence type="ECO:0000256" key="5">
    <source>
        <dbReference type="ARBA" id="ARBA00023136"/>
    </source>
</evidence>
<evidence type="ECO:0000256" key="2">
    <source>
        <dbReference type="ARBA" id="ARBA00022475"/>
    </source>
</evidence>
<dbReference type="NCBIfam" id="TIGR00374">
    <property type="entry name" value="flippase-like domain"/>
    <property type="match status" value="1"/>
</dbReference>
<feature type="transmembrane region" description="Helical" evidence="6">
    <location>
        <begin position="166"/>
        <end position="184"/>
    </location>
</feature>
<dbReference type="EMBL" id="BMGJ01000002">
    <property type="protein sequence ID" value="GGD55021.1"/>
    <property type="molecule type" value="Genomic_DNA"/>
</dbReference>